<dbReference type="RefSeq" id="WP_097318558.1">
    <property type="nucleotide sequence ID" value="NZ_OBDY01000001.1"/>
</dbReference>
<proteinExistence type="predicted"/>
<name>A0A285FUA1_9ACTN</name>
<reference evidence="2 3" key="1">
    <citation type="submission" date="2017-09" db="EMBL/GenBank/DDBJ databases">
        <authorList>
            <person name="Ehlers B."/>
            <person name="Leendertz F.H."/>
        </authorList>
    </citation>
    <scope>NUCLEOTIDE SEQUENCE [LARGE SCALE GENOMIC DNA]</scope>
    <source>
        <strain evidence="2 3">CGMCC 4.6857</strain>
    </source>
</reference>
<evidence type="ECO:0000313" key="3">
    <source>
        <dbReference type="Proteomes" id="UP000219612"/>
    </source>
</evidence>
<feature type="region of interest" description="Disordered" evidence="1">
    <location>
        <begin position="68"/>
        <end position="105"/>
    </location>
</feature>
<protein>
    <submittedName>
        <fullName evidence="2">Uncharacterized protein</fullName>
    </submittedName>
</protein>
<gene>
    <name evidence="2" type="ORF">SAMN05421748_1011244</name>
</gene>
<organism evidence="2 3">
    <name type="scientific">Paractinoplanes atraurantiacus</name>
    <dbReference type="NCBI Taxonomy" id="1036182"/>
    <lineage>
        <taxon>Bacteria</taxon>
        <taxon>Bacillati</taxon>
        <taxon>Actinomycetota</taxon>
        <taxon>Actinomycetes</taxon>
        <taxon>Micromonosporales</taxon>
        <taxon>Micromonosporaceae</taxon>
        <taxon>Paractinoplanes</taxon>
    </lineage>
</organism>
<dbReference type="EMBL" id="OBDY01000001">
    <property type="protein sequence ID" value="SNY14920.1"/>
    <property type="molecule type" value="Genomic_DNA"/>
</dbReference>
<evidence type="ECO:0000313" key="2">
    <source>
        <dbReference type="EMBL" id="SNY14920.1"/>
    </source>
</evidence>
<dbReference type="AlphaFoldDB" id="A0A285FUA1"/>
<sequence length="205" mass="20254">MTLGWAQAAGGEAVRGRRTLTEAIRRATAVGQRWTTAMSEMLLGRALLLPKAADSAAAAAGSAAAAPDSAAAAEESPAPAPDSAAAAEESPAPAPDSAAAAEGSAGDPEWALAALRRAVALFVAEDDVGNVLACLFTGAQALLAAGRREEGVLLAVSVERRAARRGIFPGAADPAGSAALAGVDTSGIDPLDETAMITMLGTGPR</sequence>
<keyword evidence="3" id="KW-1185">Reference proteome</keyword>
<dbReference type="Proteomes" id="UP000219612">
    <property type="component" value="Unassembled WGS sequence"/>
</dbReference>
<evidence type="ECO:0000256" key="1">
    <source>
        <dbReference type="SAM" id="MobiDB-lite"/>
    </source>
</evidence>
<accession>A0A285FUA1</accession>